<accession>A0ABU6CBV0</accession>
<proteinExistence type="predicted"/>
<dbReference type="SUPFAM" id="SSF53474">
    <property type="entry name" value="alpha/beta-Hydrolases"/>
    <property type="match status" value="1"/>
</dbReference>
<dbReference type="RefSeq" id="WP_324769646.1">
    <property type="nucleotide sequence ID" value="NZ_BAAATS010000007.1"/>
</dbReference>
<sequence length="256" mass="26803">MSQQYTDHHAPEGLRTRGTVVVVPGRGETRATYDRLGKRLAADAYRVRVIDAAEPSDTQLGAYMREFGERLAAAVADAAPEDGTVRPLVLLGSDTGAAALAALTGSPDSTGAPRPDALVLAGLPGDGAATSAGWDDELDVRTTCPAHRSVLTADPGVRRGTLDGPVPQALLDAAHATVSDLPHLLLVGEDDRLADHDGLGRLAKALPRARHAVVHGARHDVLNDQQHRSVAAEIVTFLEALRNDLTPLVTVGASAW</sequence>
<keyword evidence="2" id="KW-1185">Reference proteome</keyword>
<dbReference type="InterPro" id="IPR029058">
    <property type="entry name" value="AB_hydrolase_fold"/>
</dbReference>
<reference evidence="1 2" key="1">
    <citation type="submission" date="2022-10" db="EMBL/GenBank/DDBJ databases">
        <authorList>
            <person name="Xie J."/>
            <person name="Shen N."/>
        </authorList>
    </citation>
    <scope>NUCLEOTIDE SEQUENCE [LARGE SCALE GENOMIC DNA]</scope>
    <source>
        <strain evidence="1 2">DSM 41681</strain>
    </source>
</reference>
<evidence type="ECO:0000313" key="1">
    <source>
        <dbReference type="EMBL" id="MEB3962185.1"/>
    </source>
</evidence>
<protein>
    <submittedName>
        <fullName evidence="1">Lysophospholipase</fullName>
    </submittedName>
</protein>
<name>A0ABU6CBV0_9ACTN</name>
<evidence type="ECO:0000313" key="2">
    <source>
        <dbReference type="Proteomes" id="UP001352223"/>
    </source>
</evidence>
<dbReference type="Proteomes" id="UP001352223">
    <property type="component" value="Unassembled WGS sequence"/>
</dbReference>
<comment type="caution">
    <text evidence="1">The sequence shown here is derived from an EMBL/GenBank/DDBJ whole genome shotgun (WGS) entry which is preliminary data.</text>
</comment>
<organism evidence="1 2">
    <name type="scientific">Streptomyces kunmingensis</name>
    <dbReference type="NCBI Taxonomy" id="68225"/>
    <lineage>
        <taxon>Bacteria</taxon>
        <taxon>Bacillati</taxon>
        <taxon>Actinomycetota</taxon>
        <taxon>Actinomycetes</taxon>
        <taxon>Kitasatosporales</taxon>
        <taxon>Streptomycetaceae</taxon>
        <taxon>Streptomyces</taxon>
    </lineage>
</organism>
<dbReference type="Gene3D" id="3.40.50.1820">
    <property type="entry name" value="alpha/beta hydrolase"/>
    <property type="match status" value="1"/>
</dbReference>
<gene>
    <name evidence="1" type="ORF">OKJ48_18290</name>
</gene>
<dbReference type="EMBL" id="JAOZYB010000129">
    <property type="protein sequence ID" value="MEB3962185.1"/>
    <property type="molecule type" value="Genomic_DNA"/>
</dbReference>